<keyword evidence="3" id="KW-1185">Reference proteome</keyword>
<comment type="caution">
    <text evidence="2">The sequence shown here is derived from an EMBL/GenBank/DDBJ whole genome shotgun (WGS) entry which is preliminary data.</text>
</comment>
<reference evidence="2 3" key="1">
    <citation type="submission" date="2024-09" db="EMBL/GenBank/DDBJ databases">
        <title>Chromosome-scale assembly of Riccia fluitans.</title>
        <authorList>
            <person name="Paukszto L."/>
            <person name="Sawicki J."/>
            <person name="Karawczyk K."/>
            <person name="Piernik-Szablinska J."/>
            <person name="Szczecinska M."/>
            <person name="Mazdziarz M."/>
        </authorList>
    </citation>
    <scope>NUCLEOTIDE SEQUENCE [LARGE SCALE GENOMIC DNA]</scope>
    <source>
        <strain evidence="2">Rf_01</strain>
        <tissue evidence="2">Aerial parts of the thallus</tissue>
    </source>
</reference>
<keyword evidence="1" id="KW-0812">Transmembrane</keyword>
<dbReference type="Proteomes" id="UP001605036">
    <property type="component" value="Unassembled WGS sequence"/>
</dbReference>
<accession>A0ABD1XWR9</accession>
<feature type="transmembrane region" description="Helical" evidence="1">
    <location>
        <begin position="24"/>
        <end position="42"/>
    </location>
</feature>
<name>A0ABD1XWR9_9MARC</name>
<keyword evidence="1" id="KW-0472">Membrane</keyword>
<feature type="non-terminal residue" evidence="2">
    <location>
        <position position="75"/>
    </location>
</feature>
<gene>
    <name evidence="2" type="ORF">R1flu_025095</name>
</gene>
<evidence type="ECO:0000256" key="1">
    <source>
        <dbReference type="SAM" id="Phobius"/>
    </source>
</evidence>
<evidence type="ECO:0000313" key="2">
    <source>
        <dbReference type="EMBL" id="KAL2613403.1"/>
    </source>
</evidence>
<sequence>CCCFCSFCQRELISVIWRMRQGRFVLLVVFLLLSTLLVLRSCGGLCSGREPRGKVEVNKRQTLEFVNSNAQEQLG</sequence>
<dbReference type="AlphaFoldDB" id="A0ABD1XWR9"/>
<feature type="non-terminal residue" evidence="2">
    <location>
        <position position="1"/>
    </location>
</feature>
<organism evidence="2 3">
    <name type="scientific">Riccia fluitans</name>
    <dbReference type="NCBI Taxonomy" id="41844"/>
    <lineage>
        <taxon>Eukaryota</taxon>
        <taxon>Viridiplantae</taxon>
        <taxon>Streptophyta</taxon>
        <taxon>Embryophyta</taxon>
        <taxon>Marchantiophyta</taxon>
        <taxon>Marchantiopsida</taxon>
        <taxon>Marchantiidae</taxon>
        <taxon>Marchantiales</taxon>
        <taxon>Ricciaceae</taxon>
        <taxon>Riccia</taxon>
    </lineage>
</organism>
<dbReference type="EMBL" id="JBHFFA010000007">
    <property type="protein sequence ID" value="KAL2613403.1"/>
    <property type="molecule type" value="Genomic_DNA"/>
</dbReference>
<evidence type="ECO:0000313" key="3">
    <source>
        <dbReference type="Proteomes" id="UP001605036"/>
    </source>
</evidence>
<keyword evidence="1" id="KW-1133">Transmembrane helix</keyword>
<protein>
    <submittedName>
        <fullName evidence="2">Uncharacterized protein</fullName>
    </submittedName>
</protein>
<proteinExistence type="predicted"/>